<evidence type="ECO:0000256" key="2">
    <source>
        <dbReference type="ARBA" id="ARBA00023125"/>
    </source>
</evidence>
<dbReference type="AlphaFoldDB" id="A0A366D4M9"/>
<dbReference type="EMBL" id="QNRF01000002">
    <property type="protein sequence ID" value="RBO85003.1"/>
    <property type="molecule type" value="Genomic_DNA"/>
</dbReference>
<evidence type="ECO:0000256" key="3">
    <source>
        <dbReference type="ARBA" id="ARBA00023163"/>
    </source>
</evidence>
<reference evidence="5 6" key="1">
    <citation type="submission" date="2018-06" db="EMBL/GenBank/DDBJ databases">
        <title>Genomic Encyclopedia of Type Strains, Phase III (KMG-III): the genomes of soil and plant-associated and newly described type strains.</title>
        <authorList>
            <person name="Whitman W."/>
        </authorList>
    </citation>
    <scope>NUCLEOTIDE SEQUENCE [LARGE SCALE GENOMIC DNA]</scope>
    <source>
        <strain evidence="5 6">CECT 7732</strain>
    </source>
</reference>
<dbReference type="PANTHER" id="PTHR42756:SF1">
    <property type="entry name" value="TRANSCRIPTIONAL REPRESSOR OF EMRAB OPERON"/>
    <property type="match status" value="1"/>
</dbReference>
<keyword evidence="2" id="KW-0238">DNA-binding</keyword>
<proteinExistence type="predicted"/>
<dbReference type="InterPro" id="IPR000835">
    <property type="entry name" value="HTH_MarR-typ"/>
</dbReference>
<evidence type="ECO:0000256" key="1">
    <source>
        <dbReference type="ARBA" id="ARBA00023015"/>
    </source>
</evidence>
<dbReference type="PROSITE" id="PS50995">
    <property type="entry name" value="HTH_MARR_2"/>
    <property type="match status" value="1"/>
</dbReference>
<dbReference type="Proteomes" id="UP000252086">
    <property type="component" value="Unassembled WGS sequence"/>
</dbReference>
<sequence length="150" mass="17154">MPHFESQLQQIFVQTIIGLQRSMKQTMKRQQLSLTPLSFLMLKSIHDTAECTAHSIAEMTYKDKGQITRLLKELIDQGLIEKHPNPKDKRSQILTLTEQGESIFEALQQADYATLNALKTGLTDEELSQFLTIGQKMIQNMNEFNAERGD</sequence>
<dbReference type="Pfam" id="PF01047">
    <property type="entry name" value="MarR"/>
    <property type="match status" value="1"/>
</dbReference>
<dbReference type="InterPro" id="IPR036388">
    <property type="entry name" value="WH-like_DNA-bd_sf"/>
</dbReference>
<dbReference type="PRINTS" id="PR00598">
    <property type="entry name" value="HTHMARR"/>
</dbReference>
<dbReference type="SMART" id="SM00347">
    <property type="entry name" value="HTH_MARR"/>
    <property type="match status" value="1"/>
</dbReference>
<dbReference type="PANTHER" id="PTHR42756">
    <property type="entry name" value="TRANSCRIPTIONAL REGULATOR, MARR"/>
    <property type="match status" value="1"/>
</dbReference>
<comment type="caution">
    <text evidence="5">The sequence shown here is derived from an EMBL/GenBank/DDBJ whole genome shotgun (WGS) entry which is preliminary data.</text>
</comment>
<dbReference type="InterPro" id="IPR023187">
    <property type="entry name" value="Tscrpt_reg_MarR-type_CS"/>
</dbReference>
<dbReference type="InterPro" id="IPR036390">
    <property type="entry name" value="WH_DNA-bd_sf"/>
</dbReference>
<keyword evidence="1" id="KW-0805">Transcription regulation</keyword>
<dbReference type="GO" id="GO:0003677">
    <property type="term" value="F:DNA binding"/>
    <property type="evidence" value="ECO:0007669"/>
    <property type="project" value="UniProtKB-KW"/>
</dbReference>
<keyword evidence="6" id="KW-1185">Reference proteome</keyword>
<dbReference type="SUPFAM" id="SSF46785">
    <property type="entry name" value="Winged helix' DNA-binding domain"/>
    <property type="match status" value="1"/>
</dbReference>
<dbReference type="PROSITE" id="PS01117">
    <property type="entry name" value="HTH_MARR_1"/>
    <property type="match status" value="1"/>
</dbReference>
<feature type="domain" description="HTH marR-type" evidence="4">
    <location>
        <begin position="5"/>
        <end position="139"/>
    </location>
</feature>
<keyword evidence="3" id="KW-0804">Transcription</keyword>
<accession>A0A366D4M9</accession>
<protein>
    <submittedName>
        <fullName evidence="5">MarR family transcriptional regulator</fullName>
    </submittedName>
</protein>
<dbReference type="GO" id="GO:0003700">
    <property type="term" value="F:DNA-binding transcription factor activity"/>
    <property type="evidence" value="ECO:0007669"/>
    <property type="project" value="InterPro"/>
</dbReference>
<name>A0A366D4M9_9GAMM</name>
<evidence type="ECO:0000259" key="4">
    <source>
        <dbReference type="PROSITE" id="PS50995"/>
    </source>
</evidence>
<dbReference type="OrthoDB" id="6196575at2"/>
<organism evidence="5 6">
    <name type="scientific">Marinomonas aquiplantarum</name>
    <dbReference type="NCBI Taxonomy" id="491951"/>
    <lineage>
        <taxon>Bacteria</taxon>
        <taxon>Pseudomonadati</taxon>
        <taxon>Pseudomonadota</taxon>
        <taxon>Gammaproteobacteria</taxon>
        <taxon>Oceanospirillales</taxon>
        <taxon>Oceanospirillaceae</taxon>
        <taxon>Marinomonas</taxon>
    </lineage>
</organism>
<evidence type="ECO:0000313" key="6">
    <source>
        <dbReference type="Proteomes" id="UP000252086"/>
    </source>
</evidence>
<dbReference type="Gene3D" id="1.10.10.10">
    <property type="entry name" value="Winged helix-like DNA-binding domain superfamily/Winged helix DNA-binding domain"/>
    <property type="match status" value="1"/>
</dbReference>
<evidence type="ECO:0000313" key="5">
    <source>
        <dbReference type="EMBL" id="RBO85003.1"/>
    </source>
</evidence>
<gene>
    <name evidence="5" type="ORF">DFP76_102405</name>
</gene>